<dbReference type="PANTHER" id="PTHR30137">
    <property type="entry name" value="LUCIFERASE-LIKE MONOOXYGENASE"/>
    <property type="match status" value="1"/>
</dbReference>
<dbReference type="InterPro" id="IPR036661">
    <property type="entry name" value="Luciferase-like_sf"/>
</dbReference>
<organism evidence="3 4">
    <name type="scientific">Ezakiella coagulans</name>
    <dbReference type="NCBI Taxonomy" id="46507"/>
    <lineage>
        <taxon>Bacteria</taxon>
        <taxon>Bacillati</taxon>
        <taxon>Bacillota</taxon>
        <taxon>Tissierellia</taxon>
        <taxon>Ezakiella</taxon>
    </lineage>
</organism>
<reference evidence="3 4" key="1">
    <citation type="submission" date="2018-04" db="EMBL/GenBank/DDBJ databases">
        <title>Genomic Encyclopedia of Type Strains, Phase IV (KMG-IV): sequencing the most valuable type-strain genomes for metagenomic binning, comparative biology and taxonomic classification.</title>
        <authorList>
            <person name="Goeker M."/>
        </authorList>
    </citation>
    <scope>NUCLEOTIDE SEQUENCE [LARGE SCALE GENOMIC DNA]</scope>
    <source>
        <strain evidence="3 4">DSM 20705</strain>
    </source>
</reference>
<evidence type="ECO:0000313" key="3">
    <source>
        <dbReference type="EMBL" id="PVY89107.1"/>
    </source>
</evidence>
<dbReference type="Proteomes" id="UP000245793">
    <property type="component" value="Unassembled WGS sequence"/>
</dbReference>
<keyword evidence="4" id="KW-1185">Reference proteome</keyword>
<dbReference type="GO" id="GO:0016705">
    <property type="term" value="F:oxidoreductase activity, acting on paired donors, with incorporation or reduction of molecular oxygen"/>
    <property type="evidence" value="ECO:0007669"/>
    <property type="project" value="InterPro"/>
</dbReference>
<dbReference type="PANTHER" id="PTHR30137:SF6">
    <property type="entry name" value="LUCIFERASE-LIKE MONOOXYGENASE"/>
    <property type="match status" value="1"/>
</dbReference>
<name>A0A2U1DN44_9FIRM</name>
<dbReference type="InterPro" id="IPR019949">
    <property type="entry name" value="CmoO-like"/>
</dbReference>
<comment type="caution">
    <text evidence="3">The sequence shown here is derived from an EMBL/GenBank/DDBJ whole genome shotgun (WGS) entry which is preliminary data.</text>
</comment>
<accession>A0A2U1DN44</accession>
<comment type="similarity">
    <text evidence="1">To bacterial alkanal monooxygenase alpha and beta chains.</text>
</comment>
<gene>
    <name evidence="3" type="ORF">C7381_11136</name>
</gene>
<sequence length="329" mass="37203">MTKISVLNLVPKYNDETMTDAFKRAVALAEFADKHDFLRYWVAEHHNSPGVLSSATEIILAHIADHTNRIRIGAGGVMLPNHTVFQVAEKYGTLEALFPGRIDLGVGRAPGTDIETAKLIYRNTYQLESFQKAIEELLDYFSKEARDFKVAPYPGVGTNVPVTILGSSLDSATVAAELGLPYSFAGHFAPNTVEAAFRLYRRNFKPSKYLDKPYTMLGLSANIADNKTDADELEFHAIQVFLQILDVKNRKEFEKINPDEAPELTSMQKFALRTMRGLHIGGDKDEASRQWREMKERYQPDELIAVCYIPEYDKLEKSYEMLEDIVLND</sequence>
<feature type="domain" description="Luciferase-like" evidence="2">
    <location>
        <begin position="17"/>
        <end position="238"/>
    </location>
</feature>
<evidence type="ECO:0000259" key="2">
    <source>
        <dbReference type="Pfam" id="PF00296"/>
    </source>
</evidence>
<proteinExistence type="predicted"/>
<dbReference type="RefSeq" id="WP_116480527.1">
    <property type="nucleotide sequence ID" value="NZ_QEKV01000011.1"/>
</dbReference>
<dbReference type="InterPro" id="IPR050766">
    <property type="entry name" value="Bact_Lucif_Oxidored"/>
</dbReference>
<dbReference type="Gene3D" id="3.20.20.30">
    <property type="entry name" value="Luciferase-like domain"/>
    <property type="match status" value="1"/>
</dbReference>
<dbReference type="AlphaFoldDB" id="A0A2U1DN44"/>
<protein>
    <submittedName>
        <fullName evidence="3">Luciferase family oxidoreductase group 1</fullName>
    </submittedName>
</protein>
<dbReference type="Pfam" id="PF00296">
    <property type="entry name" value="Bac_luciferase"/>
    <property type="match status" value="1"/>
</dbReference>
<dbReference type="GO" id="GO:0005829">
    <property type="term" value="C:cytosol"/>
    <property type="evidence" value="ECO:0007669"/>
    <property type="project" value="TreeGrafter"/>
</dbReference>
<evidence type="ECO:0000256" key="1">
    <source>
        <dbReference type="ARBA" id="ARBA00007789"/>
    </source>
</evidence>
<dbReference type="NCBIfam" id="TIGR03558">
    <property type="entry name" value="oxido_grp_1"/>
    <property type="match status" value="1"/>
</dbReference>
<evidence type="ECO:0000313" key="4">
    <source>
        <dbReference type="Proteomes" id="UP000245793"/>
    </source>
</evidence>
<dbReference type="SUPFAM" id="SSF51679">
    <property type="entry name" value="Bacterial luciferase-like"/>
    <property type="match status" value="1"/>
</dbReference>
<dbReference type="EMBL" id="QEKV01000011">
    <property type="protein sequence ID" value="PVY89107.1"/>
    <property type="molecule type" value="Genomic_DNA"/>
</dbReference>
<dbReference type="InterPro" id="IPR011251">
    <property type="entry name" value="Luciferase-like_dom"/>
</dbReference>